<evidence type="ECO:0000256" key="1">
    <source>
        <dbReference type="ARBA" id="ARBA00013260"/>
    </source>
</evidence>
<dbReference type="InterPro" id="IPR023476">
    <property type="entry name" value="Pep_tRNA_hydro_II_dom_sf"/>
</dbReference>
<evidence type="ECO:0000313" key="5">
    <source>
        <dbReference type="EMBL" id="MFB3170167.1"/>
    </source>
</evidence>
<accession>A0ABV4YZK2</accession>
<evidence type="ECO:0000256" key="4">
    <source>
        <dbReference type="ARBA" id="ARBA00048707"/>
    </source>
</evidence>
<evidence type="ECO:0000256" key="3">
    <source>
        <dbReference type="ARBA" id="ARBA00038050"/>
    </source>
</evidence>
<comment type="caution">
    <text evidence="5">The sequence shown here is derived from an EMBL/GenBank/DDBJ whole genome shotgun (WGS) entry which is preliminary data.</text>
</comment>
<reference evidence="5 6" key="1">
    <citation type="submission" date="2024-05" db="EMBL/GenBank/DDBJ databases">
        <authorList>
            <person name="Venkateswaran K."/>
        </authorList>
    </citation>
    <scope>NUCLEOTIDE SEQUENCE [LARGE SCALE GENOMIC DNA]</scope>
    <source>
        <strain evidence="5 6">179-C4-2-HS</strain>
    </source>
</reference>
<protein>
    <recommendedName>
        <fullName evidence="1">peptidyl-tRNA hydrolase</fullName>
        <ecNumber evidence="1">3.1.1.29</ecNumber>
    </recommendedName>
</protein>
<dbReference type="RefSeq" id="WP_306074718.1">
    <property type="nucleotide sequence ID" value="NZ_JAROBZ020000002.1"/>
</dbReference>
<name>A0ABV4YZK2_9BACI</name>
<keyword evidence="6" id="KW-1185">Reference proteome</keyword>
<dbReference type="PANTHER" id="PTHR12649:SF11">
    <property type="entry name" value="PEPTIDYL-TRNA HYDROLASE 2, MITOCHONDRIAL"/>
    <property type="match status" value="1"/>
</dbReference>
<comment type="similarity">
    <text evidence="3">Belongs to the PTH2 family.</text>
</comment>
<organism evidence="5 6">
    <name type="scientific">Neobacillus driksii</name>
    <dbReference type="NCBI Taxonomy" id="3035913"/>
    <lineage>
        <taxon>Bacteria</taxon>
        <taxon>Bacillati</taxon>
        <taxon>Bacillota</taxon>
        <taxon>Bacilli</taxon>
        <taxon>Bacillales</taxon>
        <taxon>Bacillaceae</taxon>
        <taxon>Neobacillus</taxon>
    </lineage>
</organism>
<dbReference type="GO" id="GO:0004045">
    <property type="term" value="F:peptidyl-tRNA hydrolase activity"/>
    <property type="evidence" value="ECO:0007669"/>
    <property type="project" value="UniProtKB-EC"/>
</dbReference>
<dbReference type="PANTHER" id="PTHR12649">
    <property type="entry name" value="PEPTIDYL-TRNA HYDROLASE 2"/>
    <property type="match status" value="1"/>
</dbReference>
<dbReference type="EMBL" id="JAROBZ020000002">
    <property type="protein sequence ID" value="MFB3170167.1"/>
    <property type="molecule type" value="Genomic_DNA"/>
</dbReference>
<proteinExistence type="inferred from homology"/>
<dbReference type="Pfam" id="PF01981">
    <property type="entry name" value="PTH2"/>
    <property type="match status" value="1"/>
</dbReference>
<evidence type="ECO:0000256" key="2">
    <source>
        <dbReference type="ARBA" id="ARBA00022801"/>
    </source>
</evidence>
<dbReference type="InterPro" id="IPR002833">
    <property type="entry name" value="PTH2"/>
</dbReference>
<sequence length="123" mass="13748">MEMDKRDLVQYFVVNQDLKMSTGKTAAQVAHAATVSTINLMSSQSPFHEKHDDFVEWVQSGMKKIILKGKQTELEKLEKRGFFSIRDSGLTEVKSGSLTVIALPPMVKSEAKEIVGHLTLLKN</sequence>
<comment type="catalytic activity">
    <reaction evidence="4">
        <text>an N-acyl-L-alpha-aminoacyl-tRNA + H2O = an N-acyl-L-amino acid + a tRNA + H(+)</text>
        <dbReference type="Rhea" id="RHEA:54448"/>
        <dbReference type="Rhea" id="RHEA-COMP:10123"/>
        <dbReference type="Rhea" id="RHEA-COMP:13883"/>
        <dbReference type="ChEBI" id="CHEBI:15377"/>
        <dbReference type="ChEBI" id="CHEBI:15378"/>
        <dbReference type="ChEBI" id="CHEBI:59874"/>
        <dbReference type="ChEBI" id="CHEBI:78442"/>
        <dbReference type="ChEBI" id="CHEBI:138191"/>
        <dbReference type="EC" id="3.1.1.29"/>
    </reaction>
</comment>
<keyword evidence="2 5" id="KW-0378">Hydrolase</keyword>
<dbReference type="EC" id="3.1.1.29" evidence="1"/>
<gene>
    <name evidence="5" type="ORF">P5G62_023965</name>
</gene>
<evidence type="ECO:0000313" key="6">
    <source>
        <dbReference type="Proteomes" id="UP001241748"/>
    </source>
</evidence>
<dbReference type="Proteomes" id="UP001241748">
    <property type="component" value="Unassembled WGS sequence"/>
</dbReference>
<dbReference type="SUPFAM" id="SSF102462">
    <property type="entry name" value="Peptidyl-tRNA hydrolase II"/>
    <property type="match status" value="1"/>
</dbReference>
<dbReference type="Gene3D" id="3.40.1490.10">
    <property type="entry name" value="Bit1"/>
    <property type="match status" value="1"/>
</dbReference>